<dbReference type="AlphaFoldDB" id="A0AAV4SD07"/>
<gene>
    <name evidence="1" type="ORF">CEXT_3201</name>
</gene>
<dbReference type="Proteomes" id="UP001054945">
    <property type="component" value="Unassembled WGS sequence"/>
</dbReference>
<evidence type="ECO:0000313" key="2">
    <source>
        <dbReference type="Proteomes" id="UP001054945"/>
    </source>
</evidence>
<protein>
    <submittedName>
        <fullName evidence="1">Uncharacterized protein</fullName>
    </submittedName>
</protein>
<feature type="non-terminal residue" evidence="1">
    <location>
        <position position="37"/>
    </location>
</feature>
<dbReference type="EMBL" id="BPLR01009340">
    <property type="protein sequence ID" value="GIY31184.1"/>
    <property type="molecule type" value="Genomic_DNA"/>
</dbReference>
<name>A0AAV4SD07_CAEEX</name>
<evidence type="ECO:0000313" key="1">
    <source>
        <dbReference type="EMBL" id="GIY31184.1"/>
    </source>
</evidence>
<sequence>MMAKHGTIQRGMENHVLAYVLRELQENFVKLLSERIL</sequence>
<comment type="caution">
    <text evidence="1">The sequence shown here is derived from an EMBL/GenBank/DDBJ whole genome shotgun (WGS) entry which is preliminary data.</text>
</comment>
<organism evidence="1 2">
    <name type="scientific">Caerostris extrusa</name>
    <name type="common">Bark spider</name>
    <name type="synonym">Caerostris bankana</name>
    <dbReference type="NCBI Taxonomy" id="172846"/>
    <lineage>
        <taxon>Eukaryota</taxon>
        <taxon>Metazoa</taxon>
        <taxon>Ecdysozoa</taxon>
        <taxon>Arthropoda</taxon>
        <taxon>Chelicerata</taxon>
        <taxon>Arachnida</taxon>
        <taxon>Araneae</taxon>
        <taxon>Araneomorphae</taxon>
        <taxon>Entelegynae</taxon>
        <taxon>Araneoidea</taxon>
        <taxon>Araneidae</taxon>
        <taxon>Caerostris</taxon>
    </lineage>
</organism>
<proteinExistence type="predicted"/>
<reference evidence="1 2" key="1">
    <citation type="submission" date="2021-06" db="EMBL/GenBank/DDBJ databases">
        <title>Caerostris extrusa draft genome.</title>
        <authorList>
            <person name="Kono N."/>
            <person name="Arakawa K."/>
        </authorList>
    </citation>
    <scope>NUCLEOTIDE SEQUENCE [LARGE SCALE GENOMIC DNA]</scope>
</reference>
<accession>A0AAV4SD07</accession>
<keyword evidence="2" id="KW-1185">Reference proteome</keyword>